<protein>
    <submittedName>
        <fullName evidence="7">FAD/NAD(P)-binding domain-containing protein</fullName>
    </submittedName>
</protein>
<comment type="similarity">
    <text evidence="1">Belongs to the paxM FAD-dependent monooxygenase family.</text>
</comment>
<keyword evidence="4" id="KW-0560">Oxidoreductase</keyword>
<dbReference type="PANTHER" id="PTHR13789">
    <property type="entry name" value="MONOOXYGENASE"/>
    <property type="match status" value="1"/>
</dbReference>
<dbReference type="Pfam" id="PF01494">
    <property type="entry name" value="FAD_binding_3"/>
    <property type="match status" value="1"/>
</dbReference>
<dbReference type="AlphaFoldDB" id="A0A3N4L269"/>
<dbReference type="Proteomes" id="UP000277580">
    <property type="component" value="Unassembled WGS sequence"/>
</dbReference>
<dbReference type="PRINTS" id="PR00420">
    <property type="entry name" value="RNGMNOXGNASE"/>
</dbReference>
<keyword evidence="8" id="KW-1185">Reference proteome</keyword>
<evidence type="ECO:0000256" key="5">
    <source>
        <dbReference type="ARBA" id="ARBA00023033"/>
    </source>
</evidence>
<keyword evidence="2" id="KW-0285">Flavoprotein</keyword>
<dbReference type="SUPFAM" id="SSF51905">
    <property type="entry name" value="FAD/NAD(P)-binding domain"/>
    <property type="match status" value="1"/>
</dbReference>
<proteinExistence type="inferred from homology"/>
<evidence type="ECO:0000256" key="3">
    <source>
        <dbReference type="ARBA" id="ARBA00022827"/>
    </source>
</evidence>
<evidence type="ECO:0000256" key="4">
    <source>
        <dbReference type="ARBA" id="ARBA00023002"/>
    </source>
</evidence>
<feature type="domain" description="FAD-binding" evidence="6">
    <location>
        <begin position="14"/>
        <end position="188"/>
    </location>
</feature>
<reference evidence="7 8" key="1">
    <citation type="journal article" date="2018" name="Nat. Ecol. Evol.">
        <title>Pezizomycetes genomes reveal the molecular basis of ectomycorrhizal truffle lifestyle.</title>
        <authorList>
            <person name="Murat C."/>
            <person name="Payen T."/>
            <person name="Noel B."/>
            <person name="Kuo A."/>
            <person name="Morin E."/>
            <person name="Chen J."/>
            <person name="Kohler A."/>
            <person name="Krizsan K."/>
            <person name="Balestrini R."/>
            <person name="Da Silva C."/>
            <person name="Montanini B."/>
            <person name="Hainaut M."/>
            <person name="Levati E."/>
            <person name="Barry K.W."/>
            <person name="Belfiori B."/>
            <person name="Cichocki N."/>
            <person name="Clum A."/>
            <person name="Dockter R.B."/>
            <person name="Fauchery L."/>
            <person name="Guy J."/>
            <person name="Iotti M."/>
            <person name="Le Tacon F."/>
            <person name="Lindquist E.A."/>
            <person name="Lipzen A."/>
            <person name="Malagnac F."/>
            <person name="Mello A."/>
            <person name="Molinier V."/>
            <person name="Miyauchi S."/>
            <person name="Poulain J."/>
            <person name="Riccioni C."/>
            <person name="Rubini A."/>
            <person name="Sitrit Y."/>
            <person name="Splivallo R."/>
            <person name="Traeger S."/>
            <person name="Wang M."/>
            <person name="Zifcakova L."/>
            <person name="Wipf D."/>
            <person name="Zambonelli A."/>
            <person name="Paolocci F."/>
            <person name="Nowrousian M."/>
            <person name="Ottonello S."/>
            <person name="Baldrian P."/>
            <person name="Spatafora J.W."/>
            <person name="Henrissat B."/>
            <person name="Nagy L.G."/>
            <person name="Aury J.M."/>
            <person name="Wincker P."/>
            <person name="Grigoriev I.V."/>
            <person name="Bonfante P."/>
            <person name="Martin F.M."/>
        </authorList>
    </citation>
    <scope>NUCLEOTIDE SEQUENCE [LARGE SCALE GENOMIC DNA]</scope>
    <source>
        <strain evidence="7 8">CCBAS932</strain>
    </source>
</reference>
<dbReference type="STRING" id="1392247.A0A3N4L269"/>
<evidence type="ECO:0000313" key="7">
    <source>
        <dbReference type="EMBL" id="RPB12065.1"/>
    </source>
</evidence>
<dbReference type="InterPro" id="IPR050493">
    <property type="entry name" value="FAD-dep_Monooxygenase_BioMet"/>
</dbReference>
<evidence type="ECO:0000256" key="1">
    <source>
        <dbReference type="ARBA" id="ARBA00007992"/>
    </source>
</evidence>
<dbReference type="InParanoid" id="A0A3N4L269"/>
<dbReference type="Gene3D" id="3.50.50.60">
    <property type="entry name" value="FAD/NAD(P)-binding domain"/>
    <property type="match status" value="1"/>
</dbReference>
<gene>
    <name evidence="7" type="ORF">P167DRAFT_545853</name>
</gene>
<organism evidence="7 8">
    <name type="scientific">Morchella conica CCBAS932</name>
    <dbReference type="NCBI Taxonomy" id="1392247"/>
    <lineage>
        <taxon>Eukaryota</taxon>
        <taxon>Fungi</taxon>
        <taxon>Dikarya</taxon>
        <taxon>Ascomycota</taxon>
        <taxon>Pezizomycotina</taxon>
        <taxon>Pezizomycetes</taxon>
        <taxon>Pezizales</taxon>
        <taxon>Morchellaceae</taxon>
        <taxon>Morchella</taxon>
    </lineage>
</organism>
<evidence type="ECO:0000259" key="6">
    <source>
        <dbReference type="Pfam" id="PF01494"/>
    </source>
</evidence>
<dbReference type="OrthoDB" id="16820at2759"/>
<evidence type="ECO:0000256" key="2">
    <source>
        <dbReference type="ARBA" id="ARBA00022630"/>
    </source>
</evidence>
<dbReference type="GO" id="GO:0004497">
    <property type="term" value="F:monooxygenase activity"/>
    <property type="evidence" value="ECO:0007669"/>
    <property type="project" value="UniProtKB-KW"/>
</dbReference>
<dbReference type="GO" id="GO:0071949">
    <property type="term" value="F:FAD binding"/>
    <property type="evidence" value="ECO:0007669"/>
    <property type="project" value="InterPro"/>
</dbReference>
<dbReference type="InterPro" id="IPR036188">
    <property type="entry name" value="FAD/NAD-bd_sf"/>
</dbReference>
<keyword evidence="3" id="KW-0274">FAD</keyword>
<dbReference type="InterPro" id="IPR002938">
    <property type="entry name" value="FAD-bd"/>
</dbReference>
<name>A0A3N4L269_9PEZI</name>
<sequence>MSSNSPTPTQKQTLLIVGAGIAGPTLSLTILTHPLLSTLYTPLLFDRLPSTPTATGAAVILSPNALHPLFQLGLQPSILTHSQEALSITMWRSKSPATAPGRRLNGITNPAFAPDLATGLRAIERSTLSRLLLEQVVAHGGEVIWDAKVTGYAQTPEGVEVLLEDGSRRSGHMLVGADGGWSCIRKQLMGGDGADWKPAFAGASAVYGIARQPKGADGEGEEDVAGRGHAVLLDVGGVATWALPGGRVFWSVSVAEAAPPEGKAVTEVEGEYGVVNTGGYSLESTEEILQRYEKLWFPTVGECGDLFKNSERIVRAPLWQRVYDEKDIANLSTAGNVVLIGDAARIMPTYSAALSEYVHERLPRSKAIARQAWWMGVAFMARNWWWRCVRDWVVRWVPMDREGGKGACAKRCVGVGAGAGGNGGEEVKEEKVAGPGAGGWLHGVRLGVEGCYDGGPTLRGVKRDDW</sequence>
<evidence type="ECO:0000313" key="8">
    <source>
        <dbReference type="Proteomes" id="UP000277580"/>
    </source>
</evidence>
<dbReference type="EMBL" id="ML119131">
    <property type="protein sequence ID" value="RPB12065.1"/>
    <property type="molecule type" value="Genomic_DNA"/>
</dbReference>
<keyword evidence="5" id="KW-0503">Monooxygenase</keyword>
<dbReference type="PANTHER" id="PTHR13789:SF309">
    <property type="entry name" value="PUTATIVE (AFU_ORTHOLOGUE AFUA_6G14510)-RELATED"/>
    <property type="match status" value="1"/>
</dbReference>
<accession>A0A3N4L269</accession>